<name>A0A1E5VBU7_9POAL</name>
<dbReference type="PANTHER" id="PTHR33127">
    <property type="entry name" value="TRANSMEMBRANE PROTEIN"/>
    <property type="match status" value="1"/>
</dbReference>
<feature type="domain" description="KIB1-4 beta-propeller" evidence="1">
    <location>
        <begin position="69"/>
        <end position="170"/>
    </location>
</feature>
<dbReference type="AlphaFoldDB" id="A0A1E5VBU7"/>
<gene>
    <name evidence="2" type="ORF">BAE44_0016483</name>
</gene>
<dbReference type="EMBL" id="LWDX02045160">
    <property type="protein sequence ID" value="OEL22505.1"/>
    <property type="molecule type" value="Genomic_DNA"/>
</dbReference>
<evidence type="ECO:0000313" key="2">
    <source>
        <dbReference type="EMBL" id="OEL22505.1"/>
    </source>
</evidence>
<dbReference type="Pfam" id="PF03478">
    <property type="entry name" value="Beta-prop_KIB1-4"/>
    <property type="match status" value="1"/>
</dbReference>
<protein>
    <recommendedName>
        <fullName evidence="1">KIB1-4 beta-propeller domain-containing protein</fullName>
    </recommendedName>
</protein>
<sequence length="200" mass="22176">MDCEYLLTHNDATHPGCLVVLFDYMQCGTARPSSSTTATAAAGSVQPTTLVTTSTCGDPEFHYFDVSMVDFPRGMSSGGTWLVESDDQLFLVRVCFVGFDADNIGSINVYRMDFSTEAWCRVRDIGDIVFLLEDANMAASCPASPLGLKANQIYFIRNLVADDADLCVFNIELEIQEITQVHQHDVLPLYRKPFWILPPS</sequence>
<dbReference type="Proteomes" id="UP000095767">
    <property type="component" value="Unassembled WGS sequence"/>
</dbReference>
<reference evidence="2 3" key="1">
    <citation type="submission" date="2016-09" db="EMBL/GenBank/DDBJ databases">
        <title>The draft genome of Dichanthelium oligosanthes: A C3 panicoid grass species.</title>
        <authorList>
            <person name="Studer A.J."/>
            <person name="Schnable J.C."/>
            <person name="Brutnell T.P."/>
        </authorList>
    </citation>
    <scope>NUCLEOTIDE SEQUENCE [LARGE SCALE GENOMIC DNA]</scope>
    <source>
        <strain evidence="3">cv. Kellogg 1175</strain>
        <tissue evidence="2">Leaf</tissue>
    </source>
</reference>
<evidence type="ECO:0000259" key="1">
    <source>
        <dbReference type="Pfam" id="PF03478"/>
    </source>
</evidence>
<dbReference type="OrthoDB" id="683321at2759"/>
<dbReference type="PANTHER" id="PTHR33127:SF33">
    <property type="entry name" value="DUF295 DOMAIN-CONTAINING PROTEIN"/>
    <property type="match status" value="1"/>
</dbReference>
<organism evidence="2 3">
    <name type="scientific">Dichanthelium oligosanthes</name>
    <dbReference type="NCBI Taxonomy" id="888268"/>
    <lineage>
        <taxon>Eukaryota</taxon>
        <taxon>Viridiplantae</taxon>
        <taxon>Streptophyta</taxon>
        <taxon>Embryophyta</taxon>
        <taxon>Tracheophyta</taxon>
        <taxon>Spermatophyta</taxon>
        <taxon>Magnoliopsida</taxon>
        <taxon>Liliopsida</taxon>
        <taxon>Poales</taxon>
        <taxon>Poaceae</taxon>
        <taxon>PACMAD clade</taxon>
        <taxon>Panicoideae</taxon>
        <taxon>Panicodae</taxon>
        <taxon>Paniceae</taxon>
        <taxon>Dichantheliinae</taxon>
        <taxon>Dichanthelium</taxon>
    </lineage>
</organism>
<comment type="caution">
    <text evidence="2">The sequence shown here is derived from an EMBL/GenBank/DDBJ whole genome shotgun (WGS) entry which is preliminary data.</text>
</comment>
<proteinExistence type="predicted"/>
<keyword evidence="3" id="KW-1185">Reference proteome</keyword>
<accession>A0A1E5VBU7</accession>
<evidence type="ECO:0000313" key="3">
    <source>
        <dbReference type="Proteomes" id="UP000095767"/>
    </source>
</evidence>
<dbReference type="InterPro" id="IPR005174">
    <property type="entry name" value="KIB1-4_b-propeller"/>
</dbReference>